<organism evidence="9 10">
    <name type="scientific">Remersonia thermophila</name>
    <dbReference type="NCBI Taxonomy" id="72144"/>
    <lineage>
        <taxon>Eukaryota</taxon>
        <taxon>Fungi</taxon>
        <taxon>Dikarya</taxon>
        <taxon>Ascomycota</taxon>
        <taxon>Pezizomycotina</taxon>
        <taxon>Sordariomycetes</taxon>
        <taxon>Sordariomycetidae</taxon>
        <taxon>Sordariales</taxon>
        <taxon>Sordariales incertae sedis</taxon>
        <taxon>Remersonia</taxon>
    </lineage>
</organism>
<dbReference type="Proteomes" id="UP001600064">
    <property type="component" value="Unassembled WGS sequence"/>
</dbReference>
<evidence type="ECO:0000256" key="2">
    <source>
        <dbReference type="ARBA" id="ARBA00001933"/>
    </source>
</evidence>
<evidence type="ECO:0000256" key="7">
    <source>
        <dbReference type="ARBA" id="ARBA00022898"/>
    </source>
</evidence>
<gene>
    <name evidence="9" type="ORF">VTJ83DRAFT_7247</name>
</gene>
<comment type="similarity">
    <text evidence="5">Belongs to the serine/threonine dehydratase family.</text>
</comment>
<dbReference type="PROSITE" id="PS00165">
    <property type="entry name" value="DEHYDRATASE_SER_THR"/>
    <property type="match status" value="1"/>
</dbReference>
<evidence type="ECO:0000259" key="8">
    <source>
        <dbReference type="Pfam" id="PF00291"/>
    </source>
</evidence>
<evidence type="ECO:0000256" key="3">
    <source>
        <dbReference type="ARBA" id="ARBA00001936"/>
    </source>
</evidence>
<keyword evidence="10" id="KW-1185">Reference proteome</keyword>
<dbReference type="PANTHER" id="PTHR43050:SF1">
    <property type="entry name" value="SERINE RACEMASE"/>
    <property type="match status" value="1"/>
</dbReference>
<comment type="cofactor">
    <cofactor evidence="3">
        <name>Mn(2+)</name>
        <dbReference type="ChEBI" id="CHEBI:29035"/>
    </cofactor>
</comment>
<protein>
    <recommendedName>
        <fullName evidence="8">Tryptophan synthase beta chain-like PALP domain-containing protein</fullName>
    </recommendedName>
</protein>
<accession>A0ABR4D5A9</accession>
<dbReference type="RefSeq" id="XP_070863464.1">
    <property type="nucleotide sequence ID" value="XM_071014048.1"/>
</dbReference>
<evidence type="ECO:0000256" key="1">
    <source>
        <dbReference type="ARBA" id="ARBA00001913"/>
    </source>
</evidence>
<keyword evidence="7" id="KW-0663">Pyridoxal phosphate</keyword>
<dbReference type="Pfam" id="PF00291">
    <property type="entry name" value="PALP"/>
    <property type="match status" value="1"/>
</dbReference>
<dbReference type="InterPro" id="IPR000634">
    <property type="entry name" value="Ser/Thr_deHydtase_PyrdxlP-BS"/>
</dbReference>
<keyword evidence="6" id="KW-0460">Magnesium</keyword>
<evidence type="ECO:0000313" key="9">
    <source>
        <dbReference type="EMBL" id="KAL2264737.1"/>
    </source>
</evidence>
<dbReference type="Gene3D" id="3.40.50.1100">
    <property type="match status" value="2"/>
</dbReference>
<dbReference type="GeneID" id="98128692"/>
<evidence type="ECO:0000256" key="6">
    <source>
        <dbReference type="ARBA" id="ARBA00022842"/>
    </source>
</evidence>
<dbReference type="SUPFAM" id="SSF53686">
    <property type="entry name" value="Tryptophan synthase beta subunit-like PLP-dependent enzymes"/>
    <property type="match status" value="1"/>
</dbReference>
<evidence type="ECO:0000313" key="10">
    <source>
        <dbReference type="Proteomes" id="UP001600064"/>
    </source>
</evidence>
<comment type="cofactor">
    <cofactor evidence="4">
        <name>Mg(2+)</name>
        <dbReference type="ChEBI" id="CHEBI:18420"/>
    </cofactor>
</comment>
<comment type="caution">
    <text evidence="9">The sequence shown here is derived from an EMBL/GenBank/DDBJ whole genome shotgun (WGS) entry which is preliminary data.</text>
</comment>
<dbReference type="InterPro" id="IPR001926">
    <property type="entry name" value="TrpB-like_PALP"/>
</dbReference>
<dbReference type="PANTHER" id="PTHR43050">
    <property type="entry name" value="SERINE / THREONINE RACEMASE FAMILY MEMBER"/>
    <property type="match status" value="1"/>
</dbReference>
<name>A0ABR4D5A9_9PEZI</name>
<dbReference type="InterPro" id="IPR036052">
    <property type="entry name" value="TrpB-like_PALP_sf"/>
</dbReference>
<dbReference type="EMBL" id="JAZGUE010000007">
    <property type="protein sequence ID" value="KAL2264737.1"/>
    <property type="molecule type" value="Genomic_DNA"/>
</dbReference>
<comment type="cofactor">
    <cofactor evidence="1">
        <name>Ca(2+)</name>
        <dbReference type="ChEBI" id="CHEBI:29108"/>
    </cofactor>
</comment>
<reference evidence="9 10" key="1">
    <citation type="journal article" date="2024" name="Commun. Biol.">
        <title>Comparative genomic analysis of thermophilic fungi reveals convergent evolutionary adaptations and gene losses.</title>
        <authorList>
            <person name="Steindorff A.S."/>
            <person name="Aguilar-Pontes M.V."/>
            <person name="Robinson A.J."/>
            <person name="Andreopoulos B."/>
            <person name="LaButti K."/>
            <person name="Kuo A."/>
            <person name="Mondo S."/>
            <person name="Riley R."/>
            <person name="Otillar R."/>
            <person name="Haridas S."/>
            <person name="Lipzen A."/>
            <person name="Grimwood J."/>
            <person name="Schmutz J."/>
            <person name="Clum A."/>
            <person name="Reid I.D."/>
            <person name="Moisan M.C."/>
            <person name="Butler G."/>
            <person name="Nguyen T.T.M."/>
            <person name="Dewar K."/>
            <person name="Conant G."/>
            <person name="Drula E."/>
            <person name="Henrissat B."/>
            <person name="Hansel C."/>
            <person name="Singer S."/>
            <person name="Hutchinson M.I."/>
            <person name="de Vries R.P."/>
            <person name="Natvig D.O."/>
            <person name="Powell A.J."/>
            <person name="Tsang A."/>
            <person name="Grigoriev I.V."/>
        </authorList>
    </citation>
    <scope>NUCLEOTIDE SEQUENCE [LARGE SCALE GENOMIC DNA]</scope>
    <source>
        <strain evidence="9 10">ATCC 22073</strain>
    </source>
</reference>
<comment type="cofactor">
    <cofactor evidence="2">
        <name>pyridoxal 5'-phosphate</name>
        <dbReference type="ChEBI" id="CHEBI:597326"/>
    </cofactor>
</comment>
<proteinExistence type="inferred from homology"/>
<evidence type="ECO:0000256" key="4">
    <source>
        <dbReference type="ARBA" id="ARBA00001946"/>
    </source>
</evidence>
<evidence type="ECO:0000256" key="5">
    <source>
        <dbReference type="ARBA" id="ARBA00010869"/>
    </source>
</evidence>
<feature type="domain" description="Tryptophan synthase beta chain-like PALP" evidence="8">
    <location>
        <begin position="65"/>
        <end position="355"/>
    </location>
</feature>
<sequence>MADPSTAPPLTRASVEAAHRLIKPFIHETPVLTNSTLNKLASTPRTPEELAGTEWEGREPAKPVIRFWFKCENFQRGGAFKARGAFHAIERLKREPGWEEGGGREKGVVTHSSGNHAGALSLAALASSLPAHIVMPANASPIKVAAVRDTYRANVTFSGPTAAEREAAAARVVAETGARLVPPYDHPDILLGQGTAALELQEQFARLNREAAAAAAATGGKPPRLDAVITPLSGGGLLSGTALACSPRDGEEDRPGPPIYVFGAEPTLDGADDGRRGLAQGERIAAIGPTRTIADGLRTPVGKVPWTIIHDRKLVRAVYGVSETQIKRALRLVWERMKVVVEPSAVVGLAAALFNEEFRALIEKEGGEDGWDLGVIFSGGNVSLDGLEALFREDSS</sequence>